<dbReference type="PRINTS" id="PR00207">
    <property type="entry name" value="FLAGELLIN"/>
</dbReference>
<dbReference type="SUPFAM" id="SSF64518">
    <property type="entry name" value="Phase 1 flagellin"/>
    <property type="match status" value="1"/>
</dbReference>
<dbReference type="RefSeq" id="WP_064009351.1">
    <property type="nucleotide sequence ID" value="NZ_LUUG01000085.1"/>
</dbReference>
<keyword evidence="3 4" id="KW-0975">Bacterial flagellum</keyword>
<organism evidence="7 8">
    <name type="scientific">Methylomonas methanica</name>
    <dbReference type="NCBI Taxonomy" id="421"/>
    <lineage>
        <taxon>Bacteria</taxon>
        <taxon>Pseudomonadati</taxon>
        <taxon>Pseudomonadota</taxon>
        <taxon>Gammaproteobacteria</taxon>
        <taxon>Methylococcales</taxon>
        <taxon>Methylococcaceae</taxon>
        <taxon>Methylomonas</taxon>
    </lineage>
</organism>
<dbReference type="OrthoDB" id="9796789at2"/>
<dbReference type="EMBL" id="LUUG01000085">
    <property type="protein sequence ID" value="OAI02106.1"/>
    <property type="molecule type" value="Genomic_DNA"/>
</dbReference>
<dbReference type="Pfam" id="PF00669">
    <property type="entry name" value="Flagellin_N"/>
    <property type="match status" value="1"/>
</dbReference>
<evidence type="ECO:0000256" key="1">
    <source>
        <dbReference type="ARBA" id="ARBA00005709"/>
    </source>
</evidence>
<dbReference type="AlphaFoldDB" id="A0A177M8P4"/>
<keyword evidence="2 4" id="KW-0964">Secreted</keyword>
<feature type="domain" description="Flagellin C-terminal" evidence="6">
    <location>
        <begin position="177"/>
        <end position="252"/>
    </location>
</feature>
<dbReference type="GO" id="GO:0009288">
    <property type="term" value="C:bacterial-type flagellum"/>
    <property type="evidence" value="ECO:0007669"/>
    <property type="project" value="UniProtKB-SubCell"/>
</dbReference>
<evidence type="ECO:0000259" key="6">
    <source>
        <dbReference type="Pfam" id="PF00700"/>
    </source>
</evidence>
<comment type="caution">
    <text evidence="7">The sequence shown here is derived from an EMBL/GenBank/DDBJ whole genome shotgun (WGS) entry which is preliminary data.</text>
</comment>
<name>A0A177M8P4_METMH</name>
<dbReference type="InterPro" id="IPR001029">
    <property type="entry name" value="Flagellin_N"/>
</dbReference>
<evidence type="ECO:0000313" key="8">
    <source>
        <dbReference type="Proteomes" id="UP000078090"/>
    </source>
</evidence>
<feature type="domain" description="Flagellin N-terminal" evidence="5">
    <location>
        <begin position="1"/>
        <end position="134"/>
    </location>
</feature>
<evidence type="ECO:0000259" key="5">
    <source>
        <dbReference type="Pfam" id="PF00669"/>
    </source>
</evidence>
<evidence type="ECO:0000256" key="2">
    <source>
        <dbReference type="ARBA" id="ARBA00022525"/>
    </source>
</evidence>
<comment type="function">
    <text evidence="4">Flagellin is the subunit protein which polymerizes to form the filaments of bacterial flagella.</text>
</comment>
<evidence type="ECO:0000313" key="7">
    <source>
        <dbReference type="EMBL" id="OAI02106.1"/>
    </source>
</evidence>
<sequence length="265" mass="27351">MLSSINSTNLDKSQSLIQTSIQRLSSAKRINSAADNPAGLAIADAISSRLGGQNQAIGNISNGLSLTETAGSALTQVTDNLQRIRELTVQAGNGSLSTSDRQSIQDEINGLGKSIDGIVGNTQFNDQKLLDGSFSGQLQIGPNASDTLGLSLGNLSSAALGVSGLDVSSATNAANALDTIDSAINNVGNEQSTLTSTAAGLNSNLANLNSSYQNLAETRSRFQDTDYAQTAADLNKGKVQNQVANYALKLYQDNQKAASALLTGI</sequence>
<accession>A0A177M8P4</accession>
<reference evidence="7 8" key="1">
    <citation type="submission" date="2016-03" db="EMBL/GenBank/DDBJ databases">
        <authorList>
            <person name="Ploux O."/>
        </authorList>
    </citation>
    <scope>NUCLEOTIDE SEQUENCE [LARGE SCALE GENOMIC DNA]</scope>
    <source>
        <strain evidence="7 8">R-45363</strain>
    </source>
</reference>
<dbReference type="PANTHER" id="PTHR42792">
    <property type="entry name" value="FLAGELLIN"/>
    <property type="match status" value="1"/>
</dbReference>
<dbReference type="Pfam" id="PF00700">
    <property type="entry name" value="Flagellin_C"/>
    <property type="match status" value="1"/>
</dbReference>
<dbReference type="PANTHER" id="PTHR42792:SF2">
    <property type="entry name" value="FLAGELLIN"/>
    <property type="match status" value="1"/>
</dbReference>
<evidence type="ECO:0000256" key="3">
    <source>
        <dbReference type="ARBA" id="ARBA00023143"/>
    </source>
</evidence>
<comment type="subcellular location">
    <subcellularLocation>
        <location evidence="4">Secreted</location>
    </subcellularLocation>
    <subcellularLocation>
        <location evidence="4">Bacterial flagellum</location>
    </subcellularLocation>
</comment>
<dbReference type="Proteomes" id="UP000078090">
    <property type="component" value="Unassembled WGS sequence"/>
</dbReference>
<proteinExistence type="inferred from homology"/>
<comment type="similarity">
    <text evidence="1 4">Belongs to the bacterial flagellin family.</text>
</comment>
<dbReference type="InterPro" id="IPR001492">
    <property type="entry name" value="Flagellin"/>
</dbReference>
<dbReference type="GO" id="GO:0005576">
    <property type="term" value="C:extracellular region"/>
    <property type="evidence" value="ECO:0007669"/>
    <property type="project" value="UniProtKB-SubCell"/>
</dbReference>
<evidence type="ECO:0000256" key="4">
    <source>
        <dbReference type="RuleBase" id="RU362073"/>
    </source>
</evidence>
<protein>
    <recommendedName>
        <fullName evidence="4">Flagellin</fullName>
    </recommendedName>
</protein>
<dbReference type="GO" id="GO:0005198">
    <property type="term" value="F:structural molecule activity"/>
    <property type="evidence" value="ECO:0007669"/>
    <property type="project" value="UniProtKB-UniRule"/>
</dbReference>
<gene>
    <name evidence="7" type="ORF">A1332_16635</name>
</gene>
<dbReference type="Gene3D" id="1.20.1330.10">
    <property type="entry name" value="f41 fragment of flagellin, N-terminal domain"/>
    <property type="match status" value="1"/>
</dbReference>
<dbReference type="InterPro" id="IPR046358">
    <property type="entry name" value="Flagellin_C"/>
</dbReference>